<proteinExistence type="inferred from homology"/>
<comment type="catalytic activity">
    <reaction evidence="1">
        <text>a phosphate monoester + H2O = an alcohol + phosphate</text>
        <dbReference type="Rhea" id="RHEA:15017"/>
        <dbReference type="ChEBI" id="CHEBI:15377"/>
        <dbReference type="ChEBI" id="CHEBI:30879"/>
        <dbReference type="ChEBI" id="CHEBI:43474"/>
        <dbReference type="ChEBI" id="CHEBI:67140"/>
        <dbReference type="EC" id="3.1.3.2"/>
    </reaction>
</comment>
<evidence type="ECO:0000256" key="1">
    <source>
        <dbReference type="ARBA" id="ARBA00000032"/>
    </source>
</evidence>
<dbReference type="OrthoDB" id="9780507at2"/>
<name>A0A0A4AA37_9GAMM</name>
<keyword evidence="7" id="KW-0378">Hydrolase</keyword>
<evidence type="ECO:0000313" key="11">
    <source>
        <dbReference type="Proteomes" id="UP000030351"/>
    </source>
</evidence>
<evidence type="ECO:0000259" key="9">
    <source>
        <dbReference type="SMART" id="SM00014"/>
    </source>
</evidence>
<feature type="signal peptide" evidence="8">
    <location>
        <begin position="1"/>
        <end position="20"/>
    </location>
</feature>
<dbReference type="EMBL" id="JRUQ01000027">
    <property type="protein sequence ID" value="KGT94693.1"/>
    <property type="molecule type" value="Genomic_DNA"/>
</dbReference>
<feature type="chain" id="PRO_5002006748" description="acid phosphatase" evidence="8">
    <location>
        <begin position="21"/>
        <end position="424"/>
    </location>
</feature>
<evidence type="ECO:0000256" key="6">
    <source>
        <dbReference type="ARBA" id="ARBA00022764"/>
    </source>
</evidence>
<comment type="caution">
    <text evidence="10">The sequence shown here is derived from an EMBL/GenBank/DDBJ whole genome shotgun (WGS) entry which is preliminary data.</text>
</comment>
<comment type="similarity">
    <text evidence="3">Belongs to the class A bacterial acid phosphatase family.</text>
</comment>
<comment type="subcellular location">
    <subcellularLocation>
        <location evidence="2">Periplasm</location>
    </subcellularLocation>
</comment>
<reference evidence="10 11" key="1">
    <citation type="submission" date="2014-10" db="EMBL/GenBank/DDBJ databases">
        <title>Genome sequence of Erwinia typographi M043b.</title>
        <authorList>
            <person name="Chan K.-G."/>
            <person name="Tan W.-S."/>
        </authorList>
    </citation>
    <scope>NUCLEOTIDE SEQUENCE [LARGE SCALE GENOMIC DNA]</scope>
    <source>
        <strain evidence="10 11">M043b</strain>
    </source>
</reference>
<gene>
    <name evidence="10" type="ORF">NG99_08785</name>
</gene>
<organism evidence="10 11">
    <name type="scientific">Erwinia typographi</name>
    <dbReference type="NCBI Taxonomy" id="371042"/>
    <lineage>
        <taxon>Bacteria</taxon>
        <taxon>Pseudomonadati</taxon>
        <taxon>Pseudomonadota</taxon>
        <taxon>Gammaproteobacteria</taxon>
        <taxon>Enterobacterales</taxon>
        <taxon>Erwiniaceae</taxon>
        <taxon>Erwinia</taxon>
    </lineage>
</organism>
<dbReference type="SUPFAM" id="SSF48317">
    <property type="entry name" value="Acid phosphatase/Vanadium-dependent haloperoxidase"/>
    <property type="match status" value="1"/>
</dbReference>
<dbReference type="InterPro" id="IPR000326">
    <property type="entry name" value="PAP2/HPO"/>
</dbReference>
<protein>
    <recommendedName>
        <fullName evidence="4">acid phosphatase</fullName>
        <ecNumber evidence="4">3.1.3.2</ecNumber>
    </recommendedName>
</protein>
<dbReference type="InterPro" id="IPR036938">
    <property type="entry name" value="PAP2/HPO_sf"/>
</dbReference>
<dbReference type="STRING" id="371042.NG99_08785"/>
<dbReference type="RefSeq" id="WP_034890956.1">
    <property type="nucleotide sequence ID" value="NZ_JRUQ01000027.1"/>
</dbReference>
<dbReference type="SMART" id="SM00014">
    <property type="entry name" value="acidPPc"/>
    <property type="match status" value="1"/>
</dbReference>
<dbReference type="GO" id="GO:0003993">
    <property type="term" value="F:acid phosphatase activity"/>
    <property type="evidence" value="ECO:0007669"/>
    <property type="project" value="UniProtKB-EC"/>
</dbReference>
<dbReference type="Gene3D" id="1.20.144.10">
    <property type="entry name" value="Phosphatidic acid phosphatase type 2/haloperoxidase"/>
    <property type="match status" value="1"/>
</dbReference>
<dbReference type="PROSITE" id="PS01157">
    <property type="entry name" value="ACID_PHOSPH_CL_A"/>
    <property type="match status" value="1"/>
</dbReference>
<dbReference type="Proteomes" id="UP000030351">
    <property type="component" value="Unassembled WGS sequence"/>
</dbReference>
<sequence>MRYRYSLLAAALVLSQFAQAKPATPTFDAIRAIADTTTPASDSPEFVAFDAAIQQSLIAALKGDADTLTRDQLEDTKQSKKLADKKWLKESGYDFNKKQQQAAGVALLSAFPALPKSTIEASLNTVENVNLNATQGQRTQALIDAEGQDHLFFLADALGPKLGQAFLHAYNQGEIGKAAALIKATEVGTSVAKKQYNNPRPFLIPGNTIHFVPDTAVVKDGKPYSATEGSYPSGHTNTAYTDALLLGEMLPERFVPLVDRAARYGYSRMVLGVHYPIDLMGSRMVAQRNVAYYLNDAKYRVLFIEARDQLRQALEKECGTTLEVCAKSAGAADPYASPEMKAFYSFTMTYGLPQQKVKYSPVVVPEGAEVLLKGPLPELSDAQRRRLMVSTAIAGGYPLSGSTPEQNFWQRLNLHDAVVAGQHR</sequence>
<keyword evidence="5 8" id="KW-0732">Signal</keyword>
<feature type="domain" description="Phosphatidic acid phosphatase type 2/haloperoxidase" evidence="9">
    <location>
        <begin position="175"/>
        <end position="294"/>
    </location>
</feature>
<keyword evidence="11" id="KW-1185">Reference proteome</keyword>
<dbReference type="EC" id="3.1.3.2" evidence="4"/>
<dbReference type="GO" id="GO:0030288">
    <property type="term" value="C:outer membrane-bounded periplasmic space"/>
    <property type="evidence" value="ECO:0007669"/>
    <property type="project" value="InterPro"/>
</dbReference>
<dbReference type="Pfam" id="PF01569">
    <property type="entry name" value="PAP2"/>
    <property type="match status" value="1"/>
</dbReference>
<dbReference type="AlphaFoldDB" id="A0A0A4AA37"/>
<accession>A0A0A4AA37</accession>
<keyword evidence="6" id="KW-0574">Periplasm</keyword>
<evidence type="ECO:0000256" key="8">
    <source>
        <dbReference type="SAM" id="SignalP"/>
    </source>
</evidence>
<dbReference type="InterPro" id="IPR001011">
    <property type="entry name" value="Acid_Pase_classA_bac"/>
</dbReference>
<dbReference type="CDD" id="cd03397">
    <property type="entry name" value="PAP2_acid_phosphatase"/>
    <property type="match status" value="1"/>
</dbReference>
<evidence type="ECO:0000256" key="5">
    <source>
        <dbReference type="ARBA" id="ARBA00022729"/>
    </source>
</evidence>
<evidence type="ECO:0000313" key="10">
    <source>
        <dbReference type="EMBL" id="KGT94693.1"/>
    </source>
</evidence>
<evidence type="ECO:0000256" key="7">
    <source>
        <dbReference type="ARBA" id="ARBA00022801"/>
    </source>
</evidence>
<evidence type="ECO:0000256" key="2">
    <source>
        <dbReference type="ARBA" id="ARBA00004418"/>
    </source>
</evidence>
<dbReference type="eggNOG" id="COG0671">
    <property type="taxonomic scope" value="Bacteria"/>
</dbReference>
<evidence type="ECO:0000256" key="4">
    <source>
        <dbReference type="ARBA" id="ARBA00012646"/>
    </source>
</evidence>
<dbReference type="InterPro" id="IPR018296">
    <property type="entry name" value="Acid_Pase_classA_bac_CS"/>
</dbReference>
<evidence type="ECO:0000256" key="3">
    <source>
        <dbReference type="ARBA" id="ARBA00009017"/>
    </source>
</evidence>